<dbReference type="InterPro" id="IPR036259">
    <property type="entry name" value="MFS_trans_sf"/>
</dbReference>
<feature type="transmembrane region" description="Helical" evidence="6">
    <location>
        <begin position="207"/>
        <end position="230"/>
    </location>
</feature>
<sequence length="383" mass="40865">MYALNKAGAFTLLAVACLTIMVGCVIVPGLTEVAVNLGTPSAASWLVTIPSLGVVVFGPLAGRFIDKAGAHNALTWGLFLYGLLGSGGIFLHGLVPVMLDRLLLGGATAVVMSAGTTLISTFYSGHARMKMIASQGMSIELGGVIFLFIGGLLATIGWRLPFLLYLFAWLLLVMHIMFVPKLHSEFSELFDEPEEGKRPEGAGKLKVVYFAAVFSMICFFTGIIVIPQHFHTMNIGAAETGYFLSFISLVAVFAAALMPRLVARLGEYGTLNVAFICYAAAHLLFCSADGIALFVAGGTLMGCGFGLSVPLVNHMTVEQSHAQVRGRNLAYLSMAIFSGQFLSSFMEFIPGSSSVVFLGAALIGVFVAITLRLFRRSRHNVVI</sequence>
<feature type="transmembrane region" description="Helical" evidence="6">
    <location>
        <begin position="268"/>
        <end position="285"/>
    </location>
</feature>
<keyword evidence="3 6" id="KW-0812">Transmembrane</keyword>
<dbReference type="EMBL" id="LR134492">
    <property type="protein sequence ID" value="VEI76310.1"/>
    <property type="molecule type" value="Genomic_DNA"/>
</dbReference>
<dbReference type="PANTHER" id="PTHR43124:SF3">
    <property type="entry name" value="CHLORAMPHENICOL EFFLUX PUMP RV0191"/>
    <property type="match status" value="1"/>
</dbReference>
<feature type="transmembrane region" description="Helical" evidence="6">
    <location>
        <begin position="73"/>
        <end position="95"/>
    </location>
</feature>
<dbReference type="InterPro" id="IPR050189">
    <property type="entry name" value="MFS_Efflux_Transporters"/>
</dbReference>
<dbReference type="AlphaFoldDB" id="A0A3S4XWE4"/>
<keyword evidence="4 6" id="KW-1133">Transmembrane helix</keyword>
<dbReference type="Proteomes" id="UP000270487">
    <property type="component" value="Chromosome"/>
</dbReference>
<dbReference type="SUPFAM" id="SSF103473">
    <property type="entry name" value="MFS general substrate transporter"/>
    <property type="match status" value="1"/>
</dbReference>
<gene>
    <name evidence="8" type="ORF">NCTC13193_05266</name>
</gene>
<proteinExistence type="predicted"/>
<dbReference type="GO" id="GO:0022857">
    <property type="term" value="F:transmembrane transporter activity"/>
    <property type="evidence" value="ECO:0007669"/>
    <property type="project" value="InterPro"/>
</dbReference>
<dbReference type="Pfam" id="PF07690">
    <property type="entry name" value="MFS_1"/>
    <property type="match status" value="1"/>
</dbReference>
<keyword evidence="2" id="KW-1003">Cell membrane</keyword>
<protein>
    <submittedName>
        <fullName evidence="8">Arabinose efflux permease</fullName>
    </submittedName>
</protein>
<evidence type="ECO:0000256" key="2">
    <source>
        <dbReference type="ARBA" id="ARBA00022475"/>
    </source>
</evidence>
<evidence type="ECO:0000259" key="7">
    <source>
        <dbReference type="PROSITE" id="PS50850"/>
    </source>
</evidence>
<evidence type="ECO:0000256" key="5">
    <source>
        <dbReference type="ARBA" id="ARBA00023136"/>
    </source>
</evidence>
<feature type="transmembrane region" description="Helical" evidence="6">
    <location>
        <begin position="162"/>
        <end position="179"/>
    </location>
</feature>
<evidence type="ECO:0000256" key="6">
    <source>
        <dbReference type="SAM" id="Phobius"/>
    </source>
</evidence>
<feature type="transmembrane region" description="Helical" evidence="6">
    <location>
        <begin position="137"/>
        <end position="156"/>
    </location>
</feature>
<dbReference type="PANTHER" id="PTHR43124">
    <property type="entry name" value="PURINE EFFLUX PUMP PBUE"/>
    <property type="match status" value="1"/>
</dbReference>
<name>A0A3S4XWE4_SERFO</name>
<comment type="subcellular location">
    <subcellularLocation>
        <location evidence="1">Cell membrane</location>
        <topology evidence="1">Multi-pass membrane protein</topology>
    </subcellularLocation>
</comment>
<dbReference type="GO" id="GO:0005886">
    <property type="term" value="C:plasma membrane"/>
    <property type="evidence" value="ECO:0007669"/>
    <property type="project" value="UniProtKB-SubCell"/>
</dbReference>
<feature type="transmembrane region" description="Helical" evidence="6">
    <location>
        <begin position="291"/>
        <end position="317"/>
    </location>
</feature>
<accession>A0A3S4XWE4</accession>
<evidence type="ECO:0000256" key="3">
    <source>
        <dbReference type="ARBA" id="ARBA00022692"/>
    </source>
</evidence>
<organism evidence="8 9">
    <name type="scientific">Serratia fonticola</name>
    <dbReference type="NCBI Taxonomy" id="47917"/>
    <lineage>
        <taxon>Bacteria</taxon>
        <taxon>Pseudomonadati</taxon>
        <taxon>Pseudomonadota</taxon>
        <taxon>Gammaproteobacteria</taxon>
        <taxon>Enterobacterales</taxon>
        <taxon>Yersiniaceae</taxon>
        <taxon>Serratia</taxon>
    </lineage>
</organism>
<feature type="transmembrane region" description="Helical" evidence="6">
    <location>
        <begin position="329"/>
        <end position="349"/>
    </location>
</feature>
<evidence type="ECO:0000256" key="1">
    <source>
        <dbReference type="ARBA" id="ARBA00004651"/>
    </source>
</evidence>
<evidence type="ECO:0000313" key="9">
    <source>
        <dbReference type="Proteomes" id="UP000270487"/>
    </source>
</evidence>
<feature type="transmembrane region" description="Helical" evidence="6">
    <location>
        <begin position="7"/>
        <end position="30"/>
    </location>
</feature>
<feature type="transmembrane region" description="Helical" evidence="6">
    <location>
        <begin position="242"/>
        <end position="261"/>
    </location>
</feature>
<keyword evidence="5 6" id="KW-0472">Membrane</keyword>
<feature type="transmembrane region" description="Helical" evidence="6">
    <location>
        <begin position="101"/>
        <end position="125"/>
    </location>
</feature>
<dbReference type="PROSITE" id="PS50850">
    <property type="entry name" value="MFS"/>
    <property type="match status" value="1"/>
</dbReference>
<evidence type="ECO:0000313" key="8">
    <source>
        <dbReference type="EMBL" id="VEI76310.1"/>
    </source>
</evidence>
<evidence type="ECO:0000256" key="4">
    <source>
        <dbReference type="ARBA" id="ARBA00022989"/>
    </source>
</evidence>
<dbReference type="InterPro" id="IPR011701">
    <property type="entry name" value="MFS"/>
</dbReference>
<reference evidence="8 9" key="1">
    <citation type="submission" date="2018-12" db="EMBL/GenBank/DDBJ databases">
        <authorList>
            <consortium name="Pathogen Informatics"/>
        </authorList>
    </citation>
    <scope>NUCLEOTIDE SEQUENCE [LARGE SCALE GENOMIC DNA]</scope>
    <source>
        <strain evidence="8 9">NCTC13193</strain>
    </source>
</reference>
<dbReference type="InterPro" id="IPR020846">
    <property type="entry name" value="MFS_dom"/>
</dbReference>
<dbReference type="Gene3D" id="1.20.1250.20">
    <property type="entry name" value="MFS general substrate transporter like domains"/>
    <property type="match status" value="1"/>
</dbReference>
<feature type="domain" description="Major facilitator superfamily (MFS) profile" evidence="7">
    <location>
        <begin position="1"/>
        <end position="378"/>
    </location>
</feature>
<dbReference type="PROSITE" id="PS51257">
    <property type="entry name" value="PROKAR_LIPOPROTEIN"/>
    <property type="match status" value="1"/>
</dbReference>
<dbReference type="RefSeq" id="WP_141133065.1">
    <property type="nucleotide sequence ID" value="NZ_CAMISF010000003.1"/>
</dbReference>
<dbReference type="CDD" id="cd17473">
    <property type="entry name" value="MFS_arabinose_efflux_permease_like"/>
    <property type="match status" value="1"/>
</dbReference>
<feature type="transmembrane region" description="Helical" evidence="6">
    <location>
        <begin position="355"/>
        <end position="374"/>
    </location>
</feature>
<feature type="transmembrane region" description="Helical" evidence="6">
    <location>
        <begin position="42"/>
        <end position="61"/>
    </location>
</feature>